<dbReference type="SUPFAM" id="SSF48726">
    <property type="entry name" value="Immunoglobulin"/>
    <property type="match status" value="8"/>
</dbReference>
<dbReference type="InterPro" id="IPR036179">
    <property type="entry name" value="Ig-like_dom_sf"/>
</dbReference>
<feature type="domain" description="Ig-like" evidence="8">
    <location>
        <begin position="563"/>
        <end position="656"/>
    </location>
</feature>
<reference evidence="9" key="1">
    <citation type="submission" date="2021-01" db="EMBL/GenBank/DDBJ databases">
        <authorList>
            <person name="Zahm M."/>
            <person name="Roques C."/>
            <person name="Cabau C."/>
            <person name="Klopp C."/>
            <person name="Donnadieu C."/>
            <person name="Jouanno E."/>
            <person name="Lampietro C."/>
            <person name="Louis A."/>
            <person name="Herpin A."/>
            <person name="Echchiki A."/>
            <person name="Berthelot C."/>
            <person name="Parey E."/>
            <person name="Roest-Crollius H."/>
            <person name="Braasch I."/>
            <person name="Postlethwait J."/>
            <person name="Bobe J."/>
            <person name="Montfort J."/>
            <person name="Bouchez O."/>
            <person name="Begum T."/>
            <person name="Mejri S."/>
            <person name="Adams A."/>
            <person name="Chen W.-J."/>
            <person name="Guiguen Y."/>
        </authorList>
    </citation>
    <scope>NUCLEOTIDE SEQUENCE</scope>
    <source>
        <tissue evidence="9">Blood</tissue>
    </source>
</reference>
<evidence type="ECO:0000256" key="3">
    <source>
        <dbReference type="ARBA" id="ARBA00022989"/>
    </source>
</evidence>
<comment type="caution">
    <text evidence="9">The sequence shown here is derived from an EMBL/GenBank/DDBJ whole genome shotgun (WGS) entry which is preliminary data.</text>
</comment>
<dbReference type="EMBL" id="JAERUA010000020">
    <property type="protein sequence ID" value="KAI1886339.1"/>
    <property type="molecule type" value="Genomic_DNA"/>
</dbReference>
<dbReference type="GO" id="GO:0016020">
    <property type="term" value="C:membrane"/>
    <property type="evidence" value="ECO:0007669"/>
    <property type="project" value="UniProtKB-SubCell"/>
</dbReference>
<feature type="transmembrane region" description="Helical" evidence="6">
    <location>
        <begin position="909"/>
        <end position="928"/>
    </location>
</feature>
<keyword evidence="2 6" id="KW-0812">Transmembrane</keyword>
<accession>A0A8T3CMH5</accession>
<evidence type="ECO:0000256" key="5">
    <source>
        <dbReference type="ARBA" id="ARBA00023157"/>
    </source>
</evidence>
<evidence type="ECO:0000256" key="2">
    <source>
        <dbReference type="ARBA" id="ARBA00022692"/>
    </source>
</evidence>
<evidence type="ECO:0000313" key="9">
    <source>
        <dbReference type="EMBL" id="KAI1886339.1"/>
    </source>
</evidence>
<evidence type="ECO:0000256" key="4">
    <source>
        <dbReference type="ARBA" id="ARBA00023136"/>
    </source>
</evidence>
<dbReference type="InterPro" id="IPR013162">
    <property type="entry name" value="CD80_C2-set"/>
</dbReference>
<dbReference type="InterPro" id="IPR013106">
    <property type="entry name" value="Ig_V-set"/>
</dbReference>
<dbReference type="InterPro" id="IPR013783">
    <property type="entry name" value="Ig-like_fold"/>
</dbReference>
<dbReference type="InterPro" id="IPR007110">
    <property type="entry name" value="Ig-like_dom"/>
</dbReference>
<feature type="signal peptide" evidence="7">
    <location>
        <begin position="1"/>
        <end position="21"/>
    </location>
</feature>
<feature type="domain" description="Ig-like" evidence="8">
    <location>
        <begin position="810"/>
        <end position="901"/>
    </location>
</feature>
<gene>
    <name evidence="9" type="ORF">AGOR_G00212980</name>
</gene>
<keyword evidence="7" id="KW-0732">Signal</keyword>
<dbReference type="PROSITE" id="PS50835">
    <property type="entry name" value="IG_LIKE"/>
    <property type="match status" value="3"/>
</dbReference>
<dbReference type="AlphaFoldDB" id="A0A8T3CMH5"/>
<feature type="chain" id="PRO_5035834029" description="Ig-like domain-containing protein" evidence="7">
    <location>
        <begin position="22"/>
        <end position="987"/>
    </location>
</feature>
<dbReference type="SMART" id="SM00409">
    <property type="entry name" value="IG"/>
    <property type="match status" value="6"/>
</dbReference>
<dbReference type="OrthoDB" id="10039395at2759"/>
<dbReference type="PANTHER" id="PTHR46484">
    <property type="entry name" value="SI:CH211-171H4.5-RELATED"/>
    <property type="match status" value="1"/>
</dbReference>
<feature type="domain" description="Ig-like" evidence="8">
    <location>
        <begin position="244"/>
        <end position="335"/>
    </location>
</feature>
<evidence type="ECO:0000256" key="1">
    <source>
        <dbReference type="ARBA" id="ARBA00004167"/>
    </source>
</evidence>
<dbReference type="PANTHER" id="PTHR46484:SF1">
    <property type="entry name" value="SCHWANN CELL MYELIN PROTEIN-RELATED"/>
    <property type="match status" value="1"/>
</dbReference>
<protein>
    <recommendedName>
        <fullName evidence="8">Ig-like domain-containing protein</fullName>
    </recommendedName>
</protein>
<sequence length="987" mass="111263">MMDRFAQLCLSGLCLQGVILAVLGAWSVTVPREIEGMEGSCLVIPCRFSYTDYPPNDKSRVVWYQYASRGYPLVYDRKNQNDVIKLFRWTTSLYGDPNAGDCSLKINPLRWDHSHQKIYPWVDPDYVTYRYFPFYDETAKIAVRGKAIPPQIKVIGPVKFGERITVKCSTYHRCPDRLPILTLSPQLGTSKIIKTTENDRWKITLEQSWTVENEHQAISCTVQHPGGQTASANTDVKAACSFMPVILTPTSEEFLEGVEKRVNCSVSYTCPKDHPHLTWNYGNMRTESSGPTKLGTGSWRTQSILMFKAGAKDHGRPLTCTARFPSGQTQTGTIILQVQRGMFSLGWSFSMPGYITGLRGSCLVIPCRFEYSNSLPSDLRVKWYKYEPGQYPVVYDDHHPGDVIPIFRGKTSLYGSARDRKCSLKISSLEDKHSGLRLYTWVDPNPISSYHRQNYQDKTVQLHVTDRVDKPEIVISNIPRVGETISVQCTAYHTCPAAPPTLSLVGLPGTGKATETEVQDGKWKTTLVQTWVIEEDHQTVTCCVKHPGGQQAEAGLAIYPECPAGEISIGPTPEQFLEGVVENITCSVSHICSKKRPILTWNYKDMHASSTTVRTSPTAWTTVSSVMFIASMDDNDKALTCNAEFPDGKNLKKSVNLHVKKYEPPESEKPIDEPDRENMNRHCDPAICEEWMADVVSEIKALTGSCVVIPCTFTYPGIQRADSQLRGTWFREQDPQTFIYNDDQSRVEEGFRGRTRLVGRLGEKNCSMEIDKVKHNDSQEYCFRTKIHEHDQFYKHSCTTVTTFEEVPEPKVNHHGDPVEGRPHIVTCTIYHTCPSHLPKLTWSGRTEQESVIQQRDIGQGKWEIMSILTFIPKEEDDHTNLTCTVEYHGIDPVTKSVRLYVKRNRLCVFNLVISAVVIAAVYGMLLLSVRSKCKRPQGNYSNLDVGYRANNETGSNVFVLSATNPTFGVQNDYFNCADNGKVYGNV</sequence>
<comment type="subcellular location">
    <subcellularLocation>
        <location evidence="1">Membrane</location>
        <topology evidence="1">Single-pass membrane protein</topology>
    </subcellularLocation>
</comment>
<organism evidence="9 10">
    <name type="scientific">Albula goreensis</name>
    <dbReference type="NCBI Taxonomy" id="1534307"/>
    <lineage>
        <taxon>Eukaryota</taxon>
        <taxon>Metazoa</taxon>
        <taxon>Chordata</taxon>
        <taxon>Craniata</taxon>
        <taxon>Vertebrata</taxon>
        <taxon>Euteleostomi</taxon>
        <taxon>Actinopterygii</taxon>
        <taxon>Neopterygii</taxon>
        <taxon>Teleostei</taxon>
        <taxon>Albuliformes</taxon>
        <taxon>Albulidae</taxon>
        <taxon>Albula</taxon>
    </lineage>
</organism>
<proteinExistence type="predicted"/>
<dbReference type="Pfam" id="PF08205">
    <property type="entry name" value="C2-set_2"/>
    <property type="match status" value="1"/>
</dbReference>
<keyword evidence="5" id="KW-1015">Disulfide bond</keyword>
<dbReference type="Gene3D" id="2.60.40.10">
    <property type="entry name" value="Immunoglobulins"/>
    <property type="match status" value="8"/>
</dbReference>
<name>A0A8T3CMH5_9TELE</name>
<keyword evidence="3 6" id="KW-1133">Transmembrane helix</keyword>
<keyword evidence="10" id="KW-1185">Reference proteome</keyword>
<evidence type="ECO:0000256" key="6">
    <source>
        <dbReference type="SAM" id="Phobius"/>
    </source>
</evidence>
<evidence type="ECO:0000259" key="8">
    <source>
        <dbReference type="PROSITE" id="PS50835"/>
    </source>
</evidence>
<dbReference type="InterPro" id="IPR003599">
    <property type="entry name" value="Ig_sub"/>
</dbReference>
<dbReference type="Proteomes" id="UP000829720">
    <property type="component" value="Unassembled WGS sequence"/>
</dbReference>
<dbReference type="Pfam" id="PF07686">
    <property type="entry name" value="V-set"/>
    <property type="match status" value="2"/>
</dbReference>
<evidence type="ECO:0000256" key="7">
    <source>
        <dbReference type="SAM" id="SignalP"/>
    </source>
</evidence>
<keyword evidence="4 6" id="KW-0472">Membrane</keyword>
<evidence type="ECO:0000313" key="10">
    <source>
        <dbReference type="Proteomes" id="UP000829720"/>
    </source>
</evidence>